<evidence type="ECO:0000313" key="5">
    <source>
        <dbReference type="Proteomes" id="UP000295292"/>
    </source>
</evidence>
<feature type="domain" description="SbsA Ig-like" evidence="3">
    <location>
        <begin position="51"/>
        <end position="150"/>
    </location>
</feature>
<organism evidence="4 5">
    <name type="scientific">Sphingobacterium yanglingense</name>
    <dbReference type="NCBI Taxonomy" id="1437280"/>
    <lineage>
        <taxon>Bacteria</taxon>
        <taxon>Pseudomonadati</taxon>
        <taxon>Bacteroidota</taxon>
        <taxon>Sphingobacteriia</taxon>
        <taxon>Sphingobacteriales</taxon>
        <taxon>Sphingobacteriaceae</taxon>
        <taxon>Sphingobacterium</taxon>
    </lineage>
</organism>
<evidence type="ECO:0000256" key="1">
    <source>
        <dbReference type="ARBA" id="ARBA00022729"/>
    </source>
</evidence>
<keyword evidence="1" id="KW-0732">Signal</keyword>
<keyword evidence="2" id="KW-1133">Transmembrane helix</keyword>
<name>A0A4R6W1G1_9SPHI</name>
<dbReference type="AlphaFoldDB" id="A0A4R6W1G1"/>
<evidence type="ECO:0000313" key="4">
    <source>
        <dbReference type="EMBL" id="TDQ72207.1"/>
    </source>
</evidence>
<dbReference type="Pfam" id="PF13205">
    <property type="entry name" value="Big_5"/>
    <property type="match status" value="1"/>
</dbReference>
<keyword evidence="2" id="KW-0812">Transmembrane</keyword>
<keyword evidence="5" id="KW-1185">Reference proteome</keyword>
<protein>
    <submittedName>
        <fullName evidence="4">Ig-like domain-containing protein</fullName>
    </submittedName>
</protein>
<dbReference type="RefSeq" id="WP_133586796.1">
    <property type="nucleotide sequence ID" value="NZ_SNYV01000020.1"/>
</dbReference>
<sequence>MILESTKDNIASKRLKTHLIQKLIIIGFISLISLTFFRCANMQRPTGGPKDSLPPKILNESPANFTRNFAAKEIVLTMDEYIKLNNQFKEFSISPDADKQPEYKVKKKNLHILLPDSLEKNTTYTINFGKGLVDYNEGNPIVNYTYVFSTGPELDSLKITGSVKNAYTKVFDEKIDKDVKVLLIPTRQDSIFGKRKANIFTIVDSSGNFTFRNLREDTYRIYALKEQNNDRIYNNPEEAIGFIGDSIVLNKDVENIKIEYSVGKPTKFRTIEKKIEKNSRILLTFNQPIDSASIRIMDPNIPIADQQIRFSNYSDSSFIFLKNMDFDSIKFKLSDKEKVLDTILLRRSKNEKYERFIEPVINIGSKVDKIKHLTITSLFPIKNIDKAKVILMEDSTSRRNFQLQQDTLNQNLYHIRYNWKANKNYELVLEEKAILSPFDDFNKEFKTKFTLDESENYGDIKFKINGIEPDIQYIVQLTDEKREKIFDSRIITNTDEVAYIKYPGGKYILRVIKDLNKNQRWDGADVYNKIQAEPIWYLDKSFTIRANWEQNENVVLKFEQN</sequence>
<keyword evidence="2" id="KW-0472">Membrane</keyword>
<dbReference type="Proteomes" id="UP000295292">
    <property type="component" value="Unassembled WGS sequence"/>
</dbReference>
<dbReference type="InterPro" id="IPR032812">
    <property type="entry name" value="SbsA_Ig"/>
</dbReference>
<evidence type="ECO:0000259" key="3">
    <source>
        <dbReference type="Pfam" id="PF13205"/>
    </source>
</evidence>
<gene>
    <name evidence="4" type="ORF">CLV99_4670</name>
</gene>
<feature type="transmembrane region" description="Helical" evidence="2">
    <location>
        <begin position="20"/>
        <end position="37"/>
    </location>
</feature>
<evidence type="ECO:0000256" key="2">
    <source>
        <dbReference type="SAM" id="Phobius"/>
    </source>
</evidence>
<dbReference type="EMBL" id="SNYV01000020">
    <property type="protein sequence ID" value="TDQ72207.1"/>
    <property type="molecule type" value="Genomic_DNA"/>
</dbReference>
<accession>A0A4R6W1G1</accession>
<comment type="caution">
    <text evidence="4">The sequence shown here is derived from an EMBL/GenBank/DDBJ whole genome shotgun (WGS) entry which is preliminary data.</text>
</comment>
<dbReference type="OrthoDB" id="9809989at2"/>
<reference evidence="4 5" key="1">
    <citation type="submission" date="2019-03" db="EMBL/GenBank/DDBJ databases">
        <title>Genomic Encyclopedia of Archaeal and Bacterial Type Strains, Phase II (KMG-II): from individual species to whole genera.</title>
        <authorList>
            <person name="Goeker M."/>
        </authorList>
    </citation>
    <scope>NUCLEOTIDE SEQUENCE [LARGE SCALE GENOMIC DNA]</scope>
    <source>
        <strain evidence="4 5">DSM 28353</strain>
    </source>
</reference>
<proteinExistence type="predicted"/>